<feature type="coiled-coil region" evidence="1">
    <location>
        <begin position="77"/>
        <end position="111"/>
    </location>
</feature>
<evidence type="ECO:0000256" key="1">
    <source>
        <dbReference type="SAM" id="Coils"/>
    </source>
</evidence>
<reference evidence="2" key="1">
    <citation type="journal article" date="2020" name="Nature">
        <title>Giant virus diversity and host interactions through global metagenomics.</title>
        <authorList>
            <person name="Schulz F."/>
            <person name="Roux S."/>
            <person name="Paez-Espino D."/>
            <person name="Jungbluth S."/>
            <person name="Walsh D.A."/>
            <person name="Denef V.J."/>
            <person name="McMahon K.D."/>
            <person name="Konstantinidis K.T."/>
            <person name="Eloe-Fadrosh E.A."/>
            <person name="Kyrpides N.C."/>
            <person name="Woyke T."/>
        </authorList>
    </citation>
    <scope>NUCLEOTIDE SEQUENCE</scope>
    <source>
        <strain evidence="2">GVMAG-M-3300027892-73</strain>
    </source>
</reference>
<accession>A0A6C0LN33</accession>
<evidence type="ECO:0000313" key="2">
    <source>
        <dbReference type="EMBL" id="QHU30984.1"/>
    </source>
</evidence>
<keyword evidence="1" id="KW-0175">Coiled coil</keyword>
<protein>
    <submittedName>
        <fullName evidence="2">Uncharacterized protein</fullName>
    </submittedName>
</protein>
<dbReference type="AlphaFoldDB" id="A0A6C0LN33"/>
<organism evidence="2">
    <name type="scientific">viral metagenome</name>
    <dbReference type="NCBI Taxonomy" id="1070528"/>
    <lineage>
        <taxon>unclassified sequences</taxon>
        <taxon>metagenomes</taxon>
        <taxon>organismal metagenomes</taxon>
    </lineage>
</organism>
<name>A0A6C0LN33_9ZZZZ</name>
<dbReference type="EMBL" id="MN740522">
    <property type="protein sequence ID" value="QHU30984.1"/>
    <property type="molecule type" value="Genomic_DNA"/>
</dbReference>
<proteinExistence type="predicted"/>
<sequence length="128" mass="15006">MDLTLEPELYVPSLNNNGEYVDVCPAYIRHGIRCGCGSRTDHIYDTKSKFKTHINTQAHKNWIMHINNNKKNIYEENIQLNDLVKNQREIISNMEKEMINQKNINKYLENKIFISHSCPTVTNLLDIN</sequence>